<dbReference type="EMBL" id="CP027665">
    <property type="protein sequence ID" value="AVO38658.1"/>
    <property type="molecule type" value="Genomic_DNA"/>
</dbReference>
<sequence>MRILVIGAGVVGVTTAWYLVQDGHQVTVVDQNPGPAEGASFGNAGGVCPGFAGPWAAPGMPQKALRWMFVQGAPLRIRPRLDPAQWRWLAAFLRNCTAARFAANKERMQRSAHYSKACLVELRDQLGLAYDHASLGVLQLFADDSELAGGRRSAEVLRKLGIAHRLLGPGEIAEVEPALAVAEASFAGGLHLTDDETGDSRLFTEQLVTRLKSLGCSFRFGNCIAALEQSGGRISAARTDRGEVLQADGFVIATGSRAPELLGPLKIDVPIYPVKGYSLTAEITDEARAPRSSVMDEHSKLMITRLGRRIRVAGVAELAGHDPRLDSGALAAIARRASAIFPGAADYGTASQWCGFRPMTPDGPAIVGQRGHENLYLNIGHGSNGWTQACGTSRVLADIISGRPPAVSL</sequence>
<gene>
    <name evidence="4" type="ORF">C6Y53_13785</name>
</gene>
<dbReference type="SUPFAM" id="SSF51905">
    <property type="entry name" value="FAD/NAD(P)-binding domain"/>
    <property type="match status" value="1"/>
</dbReference>
<dbReference type="NCBIfam" id="NF001933">
    <property type="entry name" value="PRK00711.1"/>
    <property type="match status" value="1"/>
</dbReference>
<accession>A0A2S0MRY5</accession>
<dbReference type="Gene3D" id="3.30.9.10">
    <property type="entry name" value="D-Amino Acid Oxidase, subunit A, domain 2"/>
    <property type="match status" value="1"/>
</dbReference>
<feature type="domain" description="FAD dependent oxidoreductase" evidence="3">
    <location>
        <begin position="2"/>
        <end position="398"/>
    </location>
</feature>
<name>A0A2S0MRY5_9RHOB</name>
<dbReference type="Pfam" id="PF01266">
    <property type="entry name" value="DAO"/>
    <property type="match status" value="1"/>
</dbReference>
<dbReference type="GO" id="GO:0008718">
    <property type="term" value="F:D-amino-acid dehydrogenase activity"/>
    <property type="evidence" value="ECO:0007669"/>
    <property type="project" value="TreeGrafter"/>
</dbReference>
<dbReference type="PANTHER" id="PTHR13847:SF280">
    <property type="entry name" value="D-AMINO ACID DEHYDROGENASE"/>
    <property type="match status" value="1"/>
</dbReference>
<dbReference type="GO" id="GO:0005886">
    <property type="term" value="C:plasma membrane"/>
    <property type="evidence" value="ECO:0007669"/>
    <property type="project" value="TreeGrafter"/>
</dbReference>
<dbReference type="InterPro" id="IPR006076">
    <property type="entry name" value="FAD-dep_OxRdtase"/>
</dbReference>
<comment type="similarity">
    <text evidence="1">Belongs to the DadA oxidoreductase family.</text>
</comment>
<dbReference type="GO" id="GO:0005737">
    <property type="term" value="C:cytoplasm"/>
    <property type="evidence" value="ECO:0007669"/>
    <property type="project" value="TreeGrafter"/>
</dbReference>
<proteinExistence type="inferred from homology"/>
<dbReference type="GO" id="GO:0055130">
    <property type="term" value="P:D-alanine catabolic process"/>
    <property type="evidence" value="ECO:0007669"/>
    <property type="project" value="TreeGrafter"/>
</dbReference>
<protein>
    <submittedName>
        <fullName evidence="4">D-amino acid dehydrogenase</fullName>
    </submittedName>
</protein>
<keyword evidence="2" id="KW-0560">Oxidoreductase</keyword>
<evidence type="ECO:0000256" key="2">
    <source>
        <dbReference type="ARBA" id="ARBA00023002"/>
    </source>
</evidence>
<dbReference type="KEGG" id="thas:C6Y53_13785"/>
<dbReference type="PANTHER" id="PTHR13847">
    <property type="entry name" value="SARCOSINE DEHYDROGENASE-RELATED"/>
    <property type="match status" value="1"/>
</dbReference>
<dbReference type="AlphaFoldDB" id="A0A2S0MRY5"/>
<organism evidence="4 5">
    <name type="scientific">Pukyongiella litopenaei</name>
    <dbReference type="NCBI Taxonomy" id="2605946"/>
    <lineage>
        <taxon>Bacteria</taxon>
        <taxon>Pseudomonadati</taxon>
        <taxon>Pseudomonadota</taxon>
        <taxon>Alphaproteobacteria</taxon>
        <taxon>Rhodobacterales</taxon>
        <taxon>Paracoccaceae</taxon>
        <taxon>Pukyongiella</taxon>
    </lineage>
</organism>
<evidence type="ECO:0000256" key="1">
    <source>
        <dbReference type="ARBA" id="ARBA00009410"/>
    </source>
</evidence>
<reference evidence="5" key="1">
    <citation type="submission" date="2018-03" db="EMBL/GenBank/DDBJ databases">
        <title>Genomic analysis of the strain SH-1 isolated from shrimp intestine.</title>
        <authorList>
            <person name="Kim Y.-S."/>
            <person name="Kim S.-E."/>
            <person name="Kim K.-H."/>
        </authorList>
    </citation>
    <scope>NUCLEOTIDE SEQUENCE [LARGE SCALE GENOMIC DNA]</scope>
    <source>
        <strain evidence="5">SH-1</strain>
    </source>
</reference>
<dbReference type="Proteomes" id="UP000237655">
    <property type="component" value="Chromosome"/>
</dbReference>
<evidence type="ECO:0000259" key="3">
    <source>
        <dbReference type="Pfam" id="PF01266"/>
    </source>
</evidence>
<keyword evidence="5" id="KW-1185">Reference proteome</keyword>
<dbReference type="RefSeq" id="WP_106472969.1">
    <property type="nucleotide sequence ID" value="NZ_CP027665.1"/>
</dbReference>
<evidence type="ECO:0000313" key="4">
    <source>
        <dbReference type="EMBL" id="AVO38658.1"/>
    </source>
</evidence>
<dbReference type="Gene3D" id="3.50.50.60">
    <property type="entry name" value="FAD/NAD(P)-binding domain"/>
    <property type="match status" value="2"/>
</dbReference>
<dbReference type="SUPFAM" id="SSF54373">
    <property type="entry name" value="FAD-linked reductases, C-terminal domain"/>
    <property type="match status" value="1"/>
</dbReference>
<evidence type="ECO:0000313" key="5">
    <source>
        <dbReference type="Proteomes" id="UP000237655"/>
    </source>
</evidence>
<dbReference type="InterPro" id="IPR036188">
    <property type="entry name" value="FAD/NAD-bd_sf"/>
</dbReference>